<dbReference type="InterPro" id="IPR029039">
    <property type="entry name" value="Flavoprotein-like_sf"/>
</dbReference>
<dbReference type="InterPro" id="IPR050712">
    <property type="entry name" value="NAD(P)H-dep_reductase"/>
</dbReference>
<dbReference type="Proteomes" id="UP000278962">
    <property type="component" value="Unassembled WGS sequence"/>
</dbReference>
<reference evidence="2 3" key="1">
    <citation type="submission" date="2018-10" db="EMBL/GenBank/DDBJ databases">
        <title>Genomic Encyclopedia of Archaeal and Bacterial Type Strains, Phase II (KMG-II): from individual species to whole genera.</title>
        <authorList>
            <person name="Goeker M."/>
        </authorList>
    </citation>
    <scope>NUCLEOTIDE SEQUENCE [LARGE SCALE GENOMIC DNA]</scope>
    <source>
        <strain evidence="2 3">DSM 14954</strain>
    </source>
</reference>
<dbReference type="GO" id="GO:0016491">
    <property type="term" value="F:oxidoreductase activity"/>
    <property type="evidence" value="ECO:0007669"/>
    <property type="project" value="InterPro"/>
</dbReference>
<protein>
    <submittedName>
        <fullName evidence="2">Chromate reductase</fullName>
    </submittedName>
</protein>
<dbReference type="AlphaFoldDB" id="A0A660LF55"/>
<dbReference type="GO" id="GO:0010181">
    <property type="term" value="F:FMN binding"/>
    <property type="evidence" value="ECO:0007669"/>
    <property type="project" value="TreeGrafter"/>
</dbReference>
<dbReference type="RefSeq" id="WP_170179175.1">
    <property type="nucleotide sequence ID" value="NZ_RBIL01000001.1"/>
</dbReference>
<feature type="domain" description="NADPH-dependent FMN reductase-like" evidence="1">
    <location>
        <begin position="1"/>
        <end position="144"/>
    </location>
</feature>
<dbReference type="Pfam" id="PF03358">
    <property type="entry name" value="FMN_red"/>
    <property type="match status" value="1"/>
</dbReference>
<proteinExistence type="predicted"/>
<dbReference type="PANTHER" id="PTHR30543:SF21">
    <property type="entry name" value="NAD(P)H-DEPENDENT FMN REDUCTASE LOT6"/>
    <property type="match status" value="1"/>
</dbReference>
<organism evidence="2 3">
    <name type="scientific">Solirubrobacter pauli</name>
    <dbReference type="NCBI Taxonomy" id="166793"/>
    <lineage>
        <taxon>Bacteria</taxon>
        <taxon>Bacillati</taxon>
        <taxon>Actinomycetota</taxon>
        <taxon>Thermoleophilia</taxon>
        <taxon>Solirubrobacterales</taxon>
        <taxon>Solirubrobacteraceae</taxon>
        <taxon>Solirubrobacter</taxon>
    </lineage>
</organism>
<sequence length="187" mass="19752">MKILGLSGSLRAGSHNAKLLRAAGDLLPPEAELVVFDGLKAIPPFDEDDEHTRPDAVQALWDAIADADAVLVATPEYNHSLPGQLKNAFDWLSRPLADSPLRNTPTAVIGTSTGLFGAVWAQAEARKVLAAIGARVLDRELPVGLADDAFHEQGHLSDEDQTLALAGILAELVGEAQQSLRPARAAS</sequence>
<dbReference type="SUPFAM" id="SSF52218">
    <property type="entry name" value="Flavoproteins"/>
    <property type="match status" value="1"/>
</dbReference>
<dbReference type="EMBL" id="RBIL01000001">
    <property type="protein sequence ID" value="RKQ93722.1"/>
    <property type="molecule type" value="Genomic_DNA"/>
</dbReference>
<evidence type="ECO:0000259" key="1">
    <source>
        <dbReference type="Pfam" id="PF03358"/>
    </source>
</evidence>
<accession>A0A660LF55</accession>
<name>A0A660LF55_9ACTN</name>
<comment type="caution">
    <text evidence="2">The sequence shown here is derived from an EMBL/GenBank/DDBJ whole genome shotgun (WGS) entry which is preliminary data.</text>
</comment>
<evidence type="ECO:0000313" key="3">
    <source>
        <dbReference type="Proteomes" id="UP000278962"/>
    </source>
</evidence>
<gene>
    <name evidence="2" type="ORF">C8N24_3593</name>
</gene>
<dbReference type="PANTHER" id="PTHR30543">
    <property type="entry name" value="CHROMATE REDUCTASE"/>
    <property type="match status" value="1"/>
</dbReference>
<dbReference type="Gene3D" id="3.40.50.360">
    <property type="match status" value="1"/>
</dbReference>
<dbReference type="InterPro" id="IPR005025">
    <property type="entry name" value="FMN_Rdtase-like_dom"/>
</dbReference>
<keyword evidence="3" id="KW-1185">Reference proteome</keyword>
<dbReference type="GO" id="GO:0005829">
    <property type="term" value="C:cytosol"/>
    <property type="evidence" value="ECO:0007669"/>
    <property type="project" value="TreeGrafter"/>
</dbReference>
<evidence type="ECO:0000313" key="2">
    <source>
        <dbReference type="EMBL" id="RKQ93722.1"/>
    </source>
</evidence>